<dbReference type="Proteomes" id="UP000290287">
    <property type="component" value="Unassembled WGS sequence"/>
</dbReference>
<dbReference type="PANTHER" id="PTHR33121:SF76">
    <property type="entry name" value="SIGNALING PROTEIN"/>
    <property type="match status" value="1"/>
</dbReference>
<dbReference type="PROSITE" id="PS50883">
    <property type="entry name" value="EAL"/>
    <property type="match status" value="1"/>
</dbReference>
<dbReference type="Pfam" id="PF00563">
    <property type="entry name" value="EAL"/>
    <property type="match status" value="1"/>
</dbReference>
<dbReference type="PANTHER" id="PTHR33121">
    <property type="entry name" value="CYCLIC DI-GMP PHOSPHODIESTERASE PDEF"/>
    <property type="match status" value="1"/>
</dbReference>
<gene>
    <name evidence="2" type="ORF">CS022_08215</name>
</gene>
<accession>A0A4V1LT24</accession>
<dbReference type="InterPro" id="IPR035919">
    <property type="entry name" value="EAL_sf"/>
</dbReference>
<comment type="caution">
    <text evidence="2">The sequence shown here is derived from an EMBL/GenBank/DDBJ whole genome shotgun (WGS) entry which is preliminary data.</text>
</comment>
<dbReference type="SUPFAM" id="SSF141868">
    <property type="entry name" value="EAL domain-like"/>
    <property type="match status" value="1"/>
</dbReference>
<dbReference type="GO" id="GO:0071111">
    <property type="term" value="F:cyclic-guanylate-specific phosphodiesterase activity"/>
    <property type="evidence" value="ECO:0007669"/>
    <property type="project" value="InterPro"/>
</dbReference>
<dbReference type="InterPro" id="IPR001633">
    <property type="entry name" value="EAL_dom"/>
</dbReference>
<reference evidence="2 3" key="1">
    <citation type="submission" date="2017-10" db="EMBL/GenBank/DDBJ databases">
        <title>Nyctiphanis sp. nov., isolated from the stomach of the euphausiid Nyctiphanes simplex (Hansen, 1911) in the Gulf of California.</title>
        <authorList>
            <person name="Gomez-Gil B."/>
            <person name="Aguilar-Mendez M."/>
            <person name="Lopez-Cortes A."/>
            <person name="Gomez-Gutierrez J."/>
            <person name="Roque A."/>
            <person name="Lang E."/>
            <person name="Gonzalez-Castillo A."/>
        </authorList>
    </citation>
    <scope>NUCLEOTIDE SEQUENCE [LARGE SCALE GENOMIC DNA]</scope>
    <source>
        <strain evidence="2 3">CAIM 600</strain>
    </source>
</reference>
<dbReference type="InterPro" id="IPR050706">
    <property type="entry name" value="Cyclic-di-GMP_PDE-like"/>
</dbReference>
<organism evidence="2 3">
    <name type="scientific">Veronia nyctiphanis</name>
    <dbReference type="NCBI Taxonomy" id="1278244"/>
    <lineage>
        <taxon>Bacteria</taxon>
        <taxon>Pseudomonadati</taxon>
        <taxon>Pseudomonadota</taxon>
        <taxon>Gammaproteobacteria</taxon>
        <taxon>Vibrionales</taxon>
        <taxon>Vibrionaceae</taxon>
        <taxon>Veronia</taxon>
    </lineage>
</organism>
<dbReference type="SMART" id="SM00052">
    <property type="entry name" value="EAL"/>
    <property type="match status" value="1"/>
</dbReference>
<dbReference type="CDD" id="cd01948">
    <property type="entry name" value="EAL"/>
    <property type="match status" value="1"/>
</dbReference>
<keyword evidence="3" id="KW-1185">Reference proteome</keyword>
<dbReference type="EMBL" id="PEIB01000007">
    <property type="protein sequence ID" value="RXJ73708.1"/>
    <property type="molecule type" value="Genomic_DNA"/>
</dbReference>
<sequence>MSCEKLNFSVIQPEISQSSFDVEFDQTQKTFTVCFGEYSVRSAFQAIVDVMNKPMGFEALARITLTHSCQPVSPYMFFKHLRQQEKANQVLFKIIECHAKSFRHSPFFSPDVKLFINLSPNFFVMLHQVPGLITAIKKMLSEAEIPLENVVGELTECCCKQTKQLSKGLSVMKAENIWLAIDDFGEKCSNMPRYGSFRPNIVKISRKFYLSTLRDNPEKLISIIDGFKADGVHVVVEGVEEPEDFKLLTQMGVELFQGFHFHRPEVVTING</sequence>
<evidence type="ECO:0000313" key="3">
    <source>
        <dbReference type="Proteomes" id="UP000290287"/>
    </source>
</evidence>
<protein>
    <recommendedName>
        <fullName evidence="1">EAL domain-containing protein</fullName>
    </recommendedName>
</protein>
<dbReference type="OrthoDB" id="1673646at2"/>
<feature type="domain" description="EAL" evidence="1">
    <location>
        <begin position="24"/>
        <end position="271"/>
    </location>
</feature>
<dbReference type="RefSeq" id="WP_129121872.1">
    <property type="nucleotide sequence ID" value="NZ_PEIB01000007.1"/>
</dbReference>
<dbReference type="AlphaFoldDB" id="A0A4V1LT24"/>
<evidence type="ECO:0000313" key="2">
    <source>
        <dbReference type="EMBL" id="RXJ73708.1"/>
    </source>
</evidence>
<proteinExistence type="predicted"/>
<dbReference type="Gene3D" id="3.20.20.450">
    <property type="entry name" value="EAL domain"/>
    <property type="match status" value="1"/>
</dbReference>
<evidence type="ECO:0000259" key="1">
    <source>
        <dbReference type="PROSITE" id="PS50883"/>
    </source>
</evidence>
<name>A0A4V1LT24_9GAMM</name>